<dbReference type="Gene3D" id="1.10.10.2830">
    <property type="match status" value="1"/>
</dbReference>
<protein>
    <submittedName>
        <fullName evidence="1">Uncharacterized protein</fullName>
    </submittedName>
</protein>
<dbReference type="SUPFAM" id="SSF109709">
    <property type="entry name" value="KorB DNA-binding domain-like"/>
    <property type="match status" value="1"/>
</dbReference>
<evidence type="ECO:0000313" key="2">
    <source>
        <dbReference type="Proteomes" id="UP000177372"/>
    </source>
</evidence>
<gene>
    <name evidence="1" type="ORF">A3A39_03295</name>
</gene>
<reference evidence="1 2" key="1">
    <citation type="journal article" date="2016" name="Nat. Commun.">
        <title>Thousands of microbial genomes shed light on interconnected biogeochemical processes in an aquifer system.</title>
        <authorList>
            <person name="Anantharaman K."/>
            <person name="Brown C.T."/>
            <person name="Hug L.A."/>
            <person name="Sharon I."/>
            <person name="Castelle C.J."/>
            <person name="Probst A.J."/>
            <person name="Thomas B.C."/>
            <person name="Singh A."/>
            <person name="Wilkins M.J."/>
            <person name="Karaoz U."/>
            <person name="Brodie E.L."/>
            <person name="Williams K.H."/>
            <person name="Hubbard S.S."/>
            <person name="Banfield J.F."/>
        </authorList>
    </citation>
    <scope>NUCLEOTIDE SEQUENCE [LARGE SCALE GENOMIC DNA]</scope>
</reference>
<dbReference type="EMBL" id="MFLZ01000036">
    <property type="protein sequence ID" value="OGG79269.1"/>
    <property type="molecule type" value="Genomic_DNA"/>
</dbReference>
<organism evidence="1 2">
    <name type="scientific">Candidatus Kaiserbacteria bacterium RIFCSPLOWO2_01_FULL_54_13</name>
    <dbReference type="NCBI Taxonomy" id="1798512"/>
    <lineage>
        <taxon>Bacteria</taxon>
        <taxon>Candidatus Kaiseribacteriota</taxon>
    </lineage>
</organism>
<comment type="caution">
    <text evidence="1">The sequence shown here is derived from an EMBL/GenBank/DDBJ whole genome shotgun (WGS) entry which is preliminary data.</text>
</comment>
<dbReference type="AlphaFoldDB" id="A0A1F6F079"/>
<sequence>MAKLREMPSSVLDRVRDIEWEDIVRRYRAAIAEGKDRAFDPREIADAATHMLYVRCMKRSEIAKQFGKYTGWMSDHIRLQFLEPSVWALLDPALPEYERLSFFDGIVVLSQAKDSDQGQLSRAQNLISARKKASAKAADARGRA</sequence>
<proteinExistence type="predicted"/>
<evidence type="ECO:0000313" key="1">
    <source>
        <dbReference type="EMBL" id="OGG79269.1"/>
    </source>
</evidence>
<accession>A0A1F6F079</accession>
<dbReference type="Proteomes" id="UP000177372">
    <property type="component" value="Unassembled WGS sequence"/>
</dbReference>
<name>A0A1F6F079_9BACT</name>